<keyword evidence="2" id="KW-0442">Lipid degradation</keyword>
<gene>
    <name evidence="5" type="ORF">VW35_05740</name>
</gene>
<dbReference type="PANTHER" id="PTHR10272:SF0">
    <property type="entry name" value="PLATELET-ACTIVATING FACTOR ACETYLHYDROLASE"/>
    <property type="match status" value="1"/>
</dbReference>
<evidence type="ECO:0000256" key="1">
    <source>
        <dbReference type="ARBA" id="ARBA00022801"/>
    </source>
</evidence>
<evidence type="ECO:0000256" key="2">
    <source>
        <dbReference type="ARBA" id="ARBA00022963"/>
    </source>
</evidence>
<dbReference type="SUPFAM" id="SSF53474">
    <property type="entry name" value="alpha/beta-Hydrolases"/>
    <property type="match status" value="1"/>
</dbReference>
<dbReference type="PATRIC" id="fig|361041.3.peg.464"/>
<accession>A0A0F5LDK2</accession>
<keyword evidence="3" id="KW-0443">Lipid metabolism</keyword>
<dbReference type="Pfam" id="PF12740">
    <property type="entry name" value="PETase"/>
    <property type="match status" value="1"/>
</dbReference>
<evidence type="ECO:0000313" key="6">
    <source>
        <dbReference type="Proteomes" id="UP000033514"/>
    </source>
</evidence>
<reference evidence="5 6" key="1">
    <citation type="submission" date="2015-03" db="EMBL/GenBank/DDBJ databases">
        <authorList>
            <person name="Hassan Y.I."/>
            <person name="Lepp D."/>
            <person name="Zhou T."/>
        </authorList>
    </citation>
    <scope>NUCLEOTIDE SEQUENCE [LARGE SCALE GENOMIC DNA]</scope>
    <source>
        <strain evidence="5 6">GH2-10</strain>
    </source>
</reference>
<dbReference type="GO" id="GO:0003847">
    <property type="term" value="F:1-alkyl-2-acetylglycerophosphocholine esterase activity"/>
    <property type="evidence" value="ECO:0007669"/>
    <property type="project" value="TreeGrafter"/>
</dbReference>
<dbReference type="EMBL" id="LAJG01000014">
    <property type="protein sequence ID" value="KKB80443.1"/>
    <property type="molecule type" value="Genomic_DNA"/>
</dbReference>
<dbReference type="Proteomes" id="UP000033514">
    <property type="component" value="Unassembled WGS sequence"/>
</dbReference>
<dbReference type="PANTHER" id="PTHR10272">
    <property type="entry name" value="PLATELET-ACTIVATING FACTOR ACETYLHYDROLASE"/>
    <property type="match status" value="1"/>
</dbReference>
<dbReference type="GO" id="GO:0016042">
    <property type="term" value="P:lipid catabolic process"/>
    <property type="evidence" value="ECO:0007669"/>
    <property type="project" value="UniProtKB-KW"/>
</dbReference>
<dbReference type="AlphaFoldDB" id="A0A0F5LDK2"/>
<comment type="caution">
    <text evidence="5">The sequence shown here is derived from an EMBL/GenBank/DDBJ whole genome shotgun (WGS) entry which is preliminary data.</text>
</comment>
<evidence type="ECO:0000313" key="5">
    <source>
        <dbReference type="EMBL" id="KKB80443.1"/>
    </source>
</evidence>
<feature type="domain" description="PET hydrolase/cutinase-like" evidence="4">
    <location>
        <begin position="109"/>
        <end position="216"/>
    </location>
</feature>
<dbReference type="InterPro" id="IPR029058">
    <property type="entry name" value="AB_hydrolase_fold"/>
</dbReference>
<proteinExistence type="predicted"/>
<dbReference type="InterPro" id="IPR041127">
    <property type="entry name" value="PET_hydrolase/cutinase-like"/>
</dbReference>
<name>A0A0F5LDK2_9HYPH</name>
<organism evidence="5 6">
    <name type="scientific">Devosia soli</name>
    <dbReference type="NCBI Taxonomy" id="361041"/>
    <lineage>
        <taxon>Bacteria</taxon>
        <taxon>Pseudomonadati</taxon>
        <taxon>Pseudomonadota</taxon>
        <taxon>Alphaproteobacteria</taxon>
        <taxon>Hyphomicrobiales</taxon>
        <taxon>Devosiaceae</taxon>
        <taxon>Devosia</taxon>
    </lineage>
</organism>
<evidence type="ECO:0000256" key="3">
    <source>
        <dbReference type="ARBA" id="ARBA00023098"/>
    </source>
</evidence>
<sequence length="415" mass="44004">MLTAALLITLGGTVLADGNRIDILRPDAPALAALGPNAVGVRTLTFVHKNQADVLTGDGARYDRPLKIEVWYPADLEGETAGGDYPDVQMANSDLKIILHGRAVRDAAPDRTQGPYPLVILSHGYPGNRFLIAHFGENLASKGYVVASIDHFESTYENKLGFASTLANRSADQLFVLDSIAALSAKQNQFLFGLVDADRSAVIGYSMGGYGAVISAGGGLSDASLTTGLAPNEAFAPLLAGSEAFADSRDPRLKAVVAIAPWGGQIGLWDDVGLAGIRMPLLMMGGTLDEVSDYQNGIRRIFKGAVNSDRYLLSFQGAGHNAAAPMPPPDEATTGGPGSPYEHYADFVWSNARMNNVAQHFVTAFLGLYLKGDGDMAPYLTVGSDDWSGMAGDRIWAGFGERTTRGLVFEHLAPQ</sequence>
<protein>
    <recommendedName>
        <fullName evidence="4">PET hydrolase/cutinase-like domain-containing protein</fullName>
    </recommendedName>
</protein>
<keyword evidence="6" id="KW-1185">Reference proteome</keyword>
<dbReference type="STRING" id="361041.VW35_05740"/>
<keyword evidence="1" id="KW-0378">Hydrolase</keyword>
<evidence type="ECO:0000259" key="4">
    <source>
        <dbReference type="Pfam" id="PF12740"/>
    </source>
</evidence>
<dbReference type="Gene3D" id="3.40.50.1820">
    <property type="entry name" value="alpha/beta hydrolase"/>
    <property type="match status" value="1"/>
</dbReference>